<dbReference type="CDD" id="cd00833">
    <property type="entry name" value="PKS"/>
    <property type="match status" value="1"/>
</dbReference>
<evidence type="ECO:0000256" key="9">
    <source>
        <dbReference type="ARBA" id="ARBA00022516"/>
    </source>
</evidence>
<dbReference type="InterPro" id="IPR011032">
    <property type="entry name" value="GroES-like_sf"/>
</dbReference>
<evidence type="ECO:0000256" key="64">
    <source>
        <dbReference type="PROSITE-ProRule" id="PRU01363"/>
    </source>
</evidence>
<evidence type="ECO:0000256" key="30">
    <source>
        <dbReference type="ARBA" id="ARBA00023401"/>
    </source>
</evidence>
<dbReference type="Pfam" id="PF13602">
    <property type="entry name" value="ADH_zinc_N_2"/>
    <property type="match status" value="1"/>
</dbReference>
<evidence type="ECO:0000256" key="45">
    <source>
        <dbReference type="ARBA" id="ARBA00048051"/>
    </source>
</evidence>
<comment type="catalytic activity">
    <reaction evidence="30">
        <text>(3R)-hydroxyhexadecanoyl-[ACP] = (2E)-hexadecenoyl-[ACP] + H2O</text>
        <dbReference type="Rhea" id="RHEA:41908"/>
        <dbReference type="Rhea" id="RHEA-COMP:9650"/>
        <dbReference type="Rhea" id="RHEA-COMP:9651"/>
        <dbReference type="ChEBI" id="CHEBI:15377"/>
        <dbReference type="ChEBI" id="CHEBI:78480"/>
        <dbReference type="ChEBI" id="CHEBI:78481"/>
    </reaction>
    <physiologicalReaction direction="left-to-right" evidence="30">
        <dbReference type="Rhea" id="RHEA:41909"/>
    </physiologicalReaction>
</comment>
<dbReference type="SUPFAM" id="SSF50129">
    <property type="entry name" value="GroES-like"/>
    <property type="match status" value="1"/>
</dbReference>
<comment type="catalytic activity">
    <reaction evidence="57">
        <text>(2E)-tetradecenoyl-[ACP] + NADPH + H(+) = tetradecanoyl-[ACP] + NADP(+)</text>
        <dbReference type="Rhea" id="RHEA:41896"/>
        <dbReference type="Rhea" id="RHEA-COMP:9647"/>
        <dbReference type="Rhea" id="RHEA-COMP:9648"/>
        <dbReference type="ChEBI" id="CHEBI:15378"/>
        <dbReference type="ChEBI" id="CHEBI:57783"/>
        <dbReference type="ChEBI" id="CHEBI:58349"/>
        <dbReference type="ChEBI" id="CHEBI:78475"/>
        <dbReference type="ChEBI" id="CHEBI:78477"/>
    </reaction>
    <physiologicalReaction direction="left-to-right" evidence="57">
        <dbReference type="Rhea" id="RHEA:41897"/>
    </physiologicalReaction>
</comment>
<comment type="pathway">
    <text evidence="1">Lipid metabolism.</text>
</comment>
<evidence type="ECO:0000256" key="26">
    <source>
        <dbReference type="ARBA" id="ARBA00023388"/>
    </source>
</evidence>
<comment type="catalytic activity">
    <reaction evidence="59">
        <text>3-oxohexadecanoyl-[ACP] + NADPH + H(+) = (3R)-hydroxyhexadecanoyl-[ACP] + NADP(+)</text>
        <dbReference type="Rhea" id="RHEA:41904"/>
        <dbReference type="Rhea" id="RHEA-COMP:9649"/>
        <dbReference type="Rhea" id="RHEA-COMP:9650"/>
        <dbReference type="ChEBI" id="CHEBI:15378"/>
        <dbReference type="ChEBI" id="CHEBI:57783"/>
        <dbReference type="ChEBI" id="CHEBI:58349"/>
        <dbReference type="ChEBI" id="CHEBI:78478"/>
        <dbReference type="ChEBI" id="CHEBI:78480"/>
    </reaction>
    <physiologicalReaction direction="left-to-right" evidence="59">
        <dbReference type="Rhea" id="RHEA:41905"/>
    </physiologicalReaction>
</comment>
<keyword evidence="15" id="KW-0521">NADP</keyword>
<comment type="catalytic activity">
    <reaction evidence="41">
        <text>(2E)-hexadecenoyl-[ACP] + NADPH + H(+) = hexadecanoyl-[ACP] + NADP(+)</text>
        <dbReference type="Rhea" id="RHEA:41912"/>
        <dbReference type="Rhea" id="RHEA-COMP:9651"/>
        <dbReference type="Rhea" id="RHEA-COMP:9652"/>
        <dbReference type="ChEBI" id="CHEBI:15378"/>
        <dbReference type="ChEBI" id="CHEBI:57783"/>
        <dbReference type="ChEBI" id="CHEBI:58349"/>
        <dbReference type="ChEBI" id="CHEBI:78481"/>
        <dbReference type="ChEBI" id="CHEBI:78483"/>
    </reaction>
    <physiologicalReaction direction="left-to-right" evidence="41">
        <dbReference type="Rhea" id="RHEA:41913"/>
    </physiologicalReaction>
</comment>
<evidence type="ECO:0000256" key="40">
    <source>
        <dbReference type="ARBA" id="ARBA00047578"/>
    </source>
</evidence>
<dbReference type="Gene3D" id="3.40.47.10">
    <property type="match status" value="1"/>
</dbReference>
<comment type="catalytic activity">
    <reaction evidence="46">
        <text>(2E)-dodecenoyl-[ACP] + NADPH + H(+) = dodecanoyl-[ACP] + NADP(+)</text>
        <dbReference type="Rhea" id="RHEA:41880"/>
        <dbReference type="Rhea" id="RHEA-COMP:9643"/>
        <dbReference type="Rhea" id="RHEA-COMP:9644"/>
        <dbReference type="ChEBI" id="CHEBI:15378"/>
        <dbReference type="ChEBI" id="CHEBI:57783"/>
        <dbReference type="ChEBI" id="CHEBI:58349"/>
        <dbReference type="ChEBI" id="CHEBI:65264"/>
        <dbReference type="ChEBI" id="CHEBI:78472"/>
    </reaction>
    <physiologicalReaction direction="left-to-right" evidence="46">
        <dbReference type="Rhea" id="RHEA:41881"/>
    </physiologicalReaction>
</comment>
<evidence type="ECO:0000256" key="10">
    <source>
        <dbReference type="ARBA" id="ARBA00022553"/>
    </source>
</evidence>
<evidence type="ECO:0000256" key="56">
    <source>
        <dbReference type="ARBA" id="ARBA00049109"/>
    </source>
</evidence>
<evidence type="ECO:0000256" key="60">
    <source>
        <dbReference type="ARBA" id="ARBA00049422"/>
    </source>
</evidence>
<dbReference type="InterPro" id="IPR050091">
    <property type="entry name" value="PKS_NRPS_Biosynth_Enz"/>
</dbReference>
<evidence type="ECO:0000256" key="4">
    <source>
        <dbReference type="ARBA" id="ARBA00012873"/>
    </source>
</evidence>
<keyword evidence="17" id="KW-0007">Acetylation</keyword>
<dbReference type="SUPFAM" id="SSF53901">
    <property type="entry name" value="Thiolase-like"/>
    <property type="match status" value="1"/>
</dbReference>
<evidence type="ECO:0000256" key="58">
    <source>
        <dbReference type="ARBA" id="ARBA00049263"/>
    </source>
</evidence>
<reference evidence="68" key="1">
    <citation type="submission" date="2025-05" db="UniProtKB">
        <authorList>
            <consortium name="EnsemblMetazoa"/>
        </authorList>
    </citation>
    <scope>IDENTIFICATION</scope>
</reference>
<evidence type="ECO:0000256" key="22">
    <source>
        <dbReference type="ARBA" id="ARBA00023268"/>
    </source>
</evidence>
<dbReference type="InterPro" id="IPR016039">
    <property type="entry name" value="Thiolase-like"/>
</dbReference>
<evidence type="ECO:0000256" key="15">
    <source>
        <dbReference type="ARBA" id="ARBA00022857"/>
    </source>
</evidence>
<dbReference type="EC" id="1.1.1.100" evidence="5"/>
<evidence type="ECO:0000256" key="6">
    <source>
        <dbReference type="ARBA" id="ARBA00013191"/>
    </source>
</evidence>
<dbReference type="InterPro" id="IPR018201">
    <property type="entry name" value="Ketoacyl_synth_AS"/>
</dbReference>
<keyword evidence="20" id="KW-0443">Lipid metabolism</keyword>
<comment type="catalytic activity">
    <reaction evidence="63">
        <text>octanoyl-[ACP] + malonyl-[ACP] + H(+) = 3-oxodecanoyl-[ACP] + holo-[ACP] + CO2</text>
        <dbReference type="Rhea" id="RHEA:41852"/>
        <dbReference type="Rhea" id="RHEA-COMP:9623"/>
        <dbReference type="Rhea" id="RHEA-COMP:9636"/>
        <dbReference type="Rhea" id="RHEA-COMP:9637"/>
        <dbReference type="Rhea" id="RHEA-COMP:9685"/>
        <dbReference type="ChEBI" id="CHEBI:15378"/>
        <dbReference type="ChEBI" id="CHEBI:16526"/>
        <dbReference type="ChEBI" id="CHEBI:64479"/>
        <dbReference type="ChEBI" id="CHEBI:78449"/>
        <dbReference type="ChEBI" id="CHEBI:78463"/>
        <dbReference type="ChEBI" id="CHEBI:78464"/>
    </reaction>
    <physiologicalReaction direction="left-to-right" evidence="63">
        <dbReference type="Rhea" id="RHEA:41853"/>
    </physiologicalReaction>
</comment>
<evidence type="ECO:0000256" key="18">
    <source>
        <dbReference type="ARBA" id="ARBA00023002"/>
    </source>
</evidence>
<keyword evidence="16" id="KW-0663">Pyridoxal phosphate</keyword>
<comment type="catalytic activity">
    <reaction evidence="34">
        <text>3-oxooctadecanoyl-[ACP] + NADPH + H(+) = (3R)-hydroxyoctadecanoyl-[ACP] + NADP(+)</text>
        <dbReference type="Rhea" id="RHEA:41920"/>
        <dbReference type="Rhea" id="RHEA-COMP:9653"/>
        <dbReference type="Rhea" id="RHEA-COMP:9654"/>
        <dbReference type="ChEBI" id="CHEBI:15378"/>
        <dbReference type="ChEBI" id="CHEBI:57783"/>
        <dbReference type="ChEBI" id="CHEBI:58349"/>
        <dbReference type="ChEBI" id="CHEBI:78487"/>
        <dbReference type="ChEBI" id="CHEBI:78488"/>
    </reaction>
    <physiologicalReaction direction="left-to-right" evidence="34">
        <dbReference type="Rhea" id="RHEA:41921"/>
    </physiologicalReaction>
</comment>
<comment type="function">
    <text evidence="32">Fatty acid synthetase is a multifunctional enzyme that catalyzes the de novo biosynthesis of long-chain saturated fatty acids starting from acetyl-CoA and malonyl-CoA in the presence of NADPH. This multifunctional protein contains 7 catalytic activities and a site for the binding of the prosthetic group 4'-phosphopantetheine of the acyl carrier protein ([ACP]) domain.</text>
</comment>
<evidence type="ECO:0000256" key="25">
    <source>
        <dbReference type="ARBA" id="ARBA00023373"/>
    </source>
</evidence>
<evidence type="ECO:0000256" key="54">
    <source>
        <dbReference type="ARBA" id="ARBA00048935"/>
    </source>
</evidence>
<evidence type="ECO:0000256" key="63">
    <source>
        <dbReference type="ARBA" id="ARBA00049533"/>
    </source>
</evidence>
<evidence type="ECO:0000256" key="57">
    <source>
        <dbReference type="ARBA" id="ARBA00049171"/>
    </source>
</evidence>
<evidence type="ECO:0000256" key="41">
    <source>
        <dbReference type="ARBA" id="ARBA00047810"/>
    </source>
</evidence>
<feature type="region of interest" description="N-terminal hotdog fold" evidence="64">
    <location>
        <begin position="841"/>
        <end position="962"/>
    </location>
</feature>
<dbReference type="InterPro" id="IPR009081">
    <property type="entry name" value="PP-bd_ACP"/>
</dbReference>
<proteinExistence type="predicted"/>
<sequence>MKDHAENDRIVITGISGKFPQCANVEEFKEALFGGVDLVKEDSQRYPAGIMGVPKRSGVLLEIDKFDASFFGIHPKQTDFTDPRHRILLETVYESIIDAGYNPAELRGSKTGVYVAIGSFNCYEEFHKEKSTGGYTIIGANLSVAANRVSYCFDFKGPSFALDAACSSSTYAFVCAIKDMLLGETDSAIVCGTQLFQHPFETAEFMRLNMLSPEGKCKVFSTNRDGYVRAETVVSYFLQRESKSRRVYATVLAAKSATDGFKEEGITYPSIEEQFILMRNLYDSINVDPDTIQYVEAHGTGTPVGDIIECESLRKHFCQKRNEPLLIGSVKSNMGHSEVASGLCSLTKAVITMEEGMIPANIHAESLDSSLPGLKENQLKVVTKNTKFNGGIIGVNCFGFGGANTHIVIDSNKKEKSAIVYKRPKNRLVQFSGRTEEAVLHFLDGVEKNQDDPEFLAMVDEIHKLNIKGHTYRGYTVLGEHQIKEIGKYNKKRPIWFVYTGMGSHWNKMGRDLLNIPIFKNTITRCARVLEPYGIDLINVITSEDPRVFDNITNIFCGIGSIEIALTDLLHSLNIYPDGICGHSLGEVGCGYADGQVSVEQATLLCYARGYASSNSTIIPGQMAAIGLSKGEVSKMLPQDIFVACQNAKESVTIAGPREETKAFVEQLSAKGIFAKLVNSGGIPYHTKYVKEAGDLFLDFCKLVLPDPKPRSEKWVSSSVPESKKHEKWAQLNCAEYHHNNFCNPVLFDQVYNHIPKNAIVIEVSPHGLLQAILKREMGPEATQISITNRSSGDNEKFFLSALGKFYLAGGQPNLRKLYNEVTFPVSRGTKMLSSLVKWDHSVSWFSKRYEHKNSCGISVNVSLSDEEFAYLEGHQIDGRILMPATGYIDLIWNVIAEFNLKNKEELPIIMENIKFKRATIVTDGEGVTFNITVMKQSGYFEIFESGAVVCTGYVRVPKDVSSEFKEKDGLKVSNSQEITLEEHDIYQECQLRRYMYKNYFRGLTECDLSGRNGRVQWKGKFGSFFDTMLHITIIGMCSRDSLLPTSIRQITVDPIKHMEMVDKNKEELPITYNTCQNIIKSGGVEIIGTEYSKAPRRQHTQEPPYCETYSLVNYSETAAEYDLETAMSTAMQIILQNNTGTVKQVKICEIMPTQGNREIDPIVKNIMAKQVLSKIEYFSSRLENLKDKFQAIIINDKEVQLEELNKLVNNLTENGFILFKGSFEHTRHSSLEIIFESVLDNDKVYLLKPTTEVSKNYAVLNISNTNLDWLENLKNLGKINEEKTVYLVSQNEDFSGIIGLTKCLLTETTKLRFRAFFIDQHGSKFSVNDPFYKNQIKKDLTFNVLSNNKWGTYVHLPLRDLNKQTVGNAAVDISTLGDLSTIEWTEMAFEGRRVTEESEMVYVYYSALNFRDVMVALGKVPIDSNDNVPTKSSGMGLEFSGISASGKRIMGFVNGDALALQVQYDPYFTWEIPNDWSLREACTIPCVYATCYYGLIMRGQMQPGESILIHAGTGGIGLAAINIALSMDCEVYTTVSTKEKKDFLKSIFPSIKDENIGNSRDLSFEIMIKNNTNGRGVDLVLNSLADTMFQASMRCVAPGGRFIEIGKVDLMNSSPIPSSMFLKNICFHGVHLDKLFSFDDRAQRQIQQLVAKGIADGVVKPLPNVLFEENEVESAFRFLASGKHKGKVLIEIRKEELYSASKPIRSILATPKVCLDSQQSYIVTGGLGGLGLELAGWLIQKGATRIVLNSRRDLLNGKQAYHFRKWSNYKNITVKVDTSDTSTEEGADSLIRFAQQLGPVGGIFNSALVLKDQFFLYQTKENFYEVFKPKILSAQNIDKCSRKLCPDLNYFVVFSSISTGRGNIGQINYGMANSAMEMLCEKRRRENLPAVAIQWGPIGEVGILQKMGIEERVFHDILPQNLDSCLNTLERFMVDEYVIGSSVVISERDDQMGKQKTKTPVEAVAHILGIKNLDTIDKSLTLSQLGLDSLMVTEIKQTLYRNFNIDLSPEEIRELTLNSLVASDSTKNEDISFGVQVEANTYLISDDPLIKLRDSKSSNTNIFVIHPIEGHVNVLRPLGSRLNATVYGLQCTSDTEMNTMNDFGKYFVKKIKEVQPKGPYHLCGYSYGCALGTEIGIQLESAGDQVDVVYIDGSPSMVHEVLKVTHITKGNSVENSKEAILENFCMTFPQVEQKEIKACLSNEKSLDKKLQSASELISKVTGIDQLKVLTSANSLIQRIEAGFFYKPSKKLSGSTLLIRRNDNPFSTENYDLNQVCNQAPYIEKIDGDHKTILLGNNTQKVADIINKFCKI</sequence>
<dbReference type="Proteomes" id="UP001652700">
    <property type="component" value="Unplaced"/>
</dbReference>
<dbReference type="Gene3D" id="3.40.366.10">
    <property type="entry name" value="Malonyl-Coenzyme A Acyl Carrier Protein, domain 2"/>
    <property type="match status" value="1"/>
</dbReference>
<evidence type="ECO:0000256" key="8">
    <source>
        <dbReference type="ARBA" id="ARBA00022450"/>
    </source>
</evidence>
<comment type="catalytic activity">
    <reaction evidence="58">
        <text>3-oxododecanoyl-[ACP] + NADPH + H(+) = (3R)-hydroxydodecanoyl-[ACP] + NADP(+)</text>
        <dbReference type="Rhea" id="RHEA:41872"/>
        <dbReference type="Rhea" id="RHEA-COMP:9641"/>
        <dbReference type="Rhea" id="RHEA-COMP:9642"/>
        <dbReference type="ChEBI" id="CHEBI:15378"/>
        <dbReference type="ChEBI" id="CHEBI:57783"/>
        <dbReference type="ChEBI" id="CHEBI:58349"/>
        <dbReference type="ChEBI" id="CHEBI:78469"/>
        <dbReference type="ChEBI" id="CHEBI:78470"/>
    </reaction>
    <physiologicalReaction direction="left-to-right" evidence="58">
        <dbReference type="Rhea" id="RHEA:41873"/>
    </physiologicalReaction>
</comment>
<dbReference type="Gene3D" id="3.40.50.720">
    <property type="entry name" value="NAD(P)-binding Rossmann-like Domain"/>
    <property type="match status" value="1"/>
</dbReference>
<dbReference type="Gene3D" id="3.10.129.110">
    <property type="entry name" value="Polyketide synthase dehydratase"/>
    <property type="match status" value="1"/>
</dbReference>
<evidence type="ECO:0000256" key="49">
    <source>
        <dbReference type="ARBA" id="ARBA00048506"/>
    </source>
</evidence>
<evidence type="ECO:0000256" key="33">
    <source>
        <dbReference type="ARBA" id="ARBA00044883"/>
    </source>
</evidence>
<comment type="catalytic activity">
    <reaction evidence="38">
        <text>tetradecanoyl-[ACP] + malonyl-[ACP] + H(+) = 3-oxohexadecanoyl-[ACP] + holo-[ACP] + CO2</text>
        <dbReference type="Rhea" id="RHEA:41900"/>
        <dbReference type="Rhea" id="RHEA-COMP:9623"/>
        <dbReference type="Rhea" id="RHEA-COMP:9648"/>
        <dbReference type="Rhea" id="RHEA-COMP:9649"/>
        <dbReference type="Rhea" id="RHEA-COMP:9685"/>
        <dbReference type="ChEBI" id="CHEBI:15378"/>
        <dbReference type="ChEBI" id="CHEBI:16526"/>
        <dbReference type="ChEBI" id="CHEBI:64479"/>
        <dbReference type="ChEBI" id="CHEBI:78449"/>
        <dbReference type="ChEBI" id="CHEBI:78477"/>
        <dbReference type="ChEBI" id="CHEBI:78478"/>
    </reaction>
    <physiologicalReaction direction="left-to-right" evidence="38">
        <dbReference type="Rhea" id="RHEA:41901"/>
    </physiologicalReaction>
</comment>
<evidence type="ECO:0000256" key="13">
    <source>
        <dbReference type="ARBA" id="ARBA00022801"/>
    </source>
</evidence>
<dbReference type="InterPro" id="IPR049552">
    <property type="entry name" value="PKS_DH_N"/>
</dbReference>
<dbReference type="Gene3D" id="3.40.50.1820">
    <property type="entry name" value="alpha/beta hydrolase"/>
    <property type="match status" value="1"/>
</dbReference>
<evidence type="ECO:0000256" key="61">
    <source>
        <dbReference type="ARBA" id="ARBA00049449"/>
    </source>
</evidence>
<dbReference type="InterPro" id="IPR057326">
    <property type="entry name" value="KR_dom"/>
</dbReference>
<dbReference type="Pfam" id="PF08659">
    <property type="entry name" value="KR"/>
    <property type="match status" value="1"/>
</dbReference>
<feature type="domain" description="PKS/mFAS DH" evidence="67">
    <location>
        <begin position="841"/>
        <end position="1101"/>
    </location>
</feature>
<evidence type="ECO:0000256" key="20">
    <source>
        <dbReference type="ARBA" id="ARBA00023098"/>
    </source>
</evidence>
<dbReference type="SUPFAM" id="SSF53474">
    <property type="entry name" value="alpha/beta-Hydrolases"/>
    <property type="match status" value="1"/>
</dbReference>
<evidence type="ECO:0000256" key="14">
    <source>
        <dbReference type="ARBA" id="ARBA00022832"/>
    </source>
</evidence>
<dbReference type="InterPro" id="IPR029058">
    <property type="entry name" value="AB_hydrolase_fold"/>
</dbReference>
<evidence type="ECO:0000256" key="47">
    <source>
        <dbReference type="ARBA" id="ARBA00048289"/>
    </source>
</evidence>
<comment type="catalytic activity">
    <reaction evidence="62">
        <text>(2E)-decenoyl-[ACP] + NADPH + H(+) = decanoyl-[ACP] + NADP(+)</text>
        <dbReference type="Rhea" id="RHEA:41864"/>
        <dbReference type="Rhea" id="RHEA-COMP:9639"/>
        <dbReference type="Rhea" id="RHEA-COMP:9640"/>
        <dbReference type="ChEBI" id="CHEBI:15378"/>
        <dbReference type="ChEBI" id="CHEBI:57783"/>
        <dbReference type="ChEBI" id="CHEBI:58349"/>
        <dbReference type="ChEBI" id="CHEBI:78467"/>
        <dbReference type="ChEBI" id="CHEBI:78468"/>
    </reaction>
    <physiologicalReaction direction="left-to-right" evidence="62">
        <dbReference type="Rhea" id="RHEA:41865"/>
    </physiologicalReaction>
</comment>
<protein>
    <recommendedName>
        <fullName evidence="7">Fatty acid synthase</fullName>
        <ecNumber evidence="5">1.1.1.100</ecNumber>
        <ecNumber evidence="2">1.3.1.39</ecNumber>
        <ecNumber evidence="6">2.3.1.41</ecNumber>
        <ecNumber evidence="4">2.3.1.85</ecNumber>
        <ecNumber evidence="3">3.1.2.14</ecNumber>
    </recommendedName>
</protein>
<evidence type="ECO:0000256" key="29">
    <source>
        <dbReference type="ARBA" id="ARBA00023399"/>
    </source>
</evidence>
<evidence type="ECO:0000256" key="37">
    <source>
        <dbReference type="ARBA" id="ARBA00047440"/>
    </source>
</evidence>
<keyword evidence="14" id="KW-0276">Fatty acid metabolism</keyword>
<evidence type="ECO:0000256" key="34">
    <source>
        <dbReference type="ARBA" id="ARBA00047300"/>
    </source>
</evidence>
<dbReference type="RefSeq" id="XP_050499146.1">
    <property type="nucleotide sequence ID" value="XM_050643189.1"/>
</dbReference>
<keyword evidence="9" id="KW-0444">Lipid biosynthesis</keyword>
<accession>A0ABM5JMI1</accession>
<comment type="catalytic activity">
    <reaction evidence="36">
        <text>a (3R)-hydroxyacyl-[ACP] + NADP(+) = a 3-oxoacyl-[ACP] + NADPH + H(+)</text>
        <dbReference type="Rhea" id="RHEA:17397"/>
        <dbReference type="Rhea" id="RHEA-COMP:9916"/>
        <dbReference type="Rhea" id="RHEA-COMP:9945"/>
        <dbReference type="ChEBI" id="CHEBI:15378"/>
        <dbReference type="ChEBI" id="CHEBI:57783"/>
        <dbReference type="ChEBI" id="CHEBI:58349"/>
        <dbReference type="ChEBI" id="CHEBI:78776"/>
        <dbReference type="ChEBI" id="CHEBI:78827"/>
        <dbReference type="EC" id="1.1.1.100"/>
    </reaction>
    <physiologicalReaction direction="right-to-left" evidence="36">
        <dbReference type="Rhea" id="RHEA:17399"/>
    </physiologicalReaction>
</comment>
<dbReference type="EC" id="3.1.2.14" evidence="3"/>
<comment type="catalytic activity">
    <reaction evidence="55">
        <text>(2E)-octadecenoyl-[ACP] + NADPH + H(+) = octadecanoyl-[ACP] + NADP(+)</text>
        <dbReference type="Rhea" id="RHEA:41928"/>
        <dbReference type="Rhea" id="RHEA-COMP:9655"/>
        <dbReference type="Rhea" id="RHEA-COMP:9656"/>
        <dbReference type="ChEBI" id="CHEBI:15378"/>
        <dbReference type="ChEBI" id="CHEBI:57783"/>
        <dbReference type="ChEBI" id="CHEBI:58349"/>
        <dbReference type="ChEBI" id="CHEBI:78489"/>
        <dbReference type="ChEBI" id="CHEBI:78495"/>
    </reaction>
    <physiologicalReaction direction="left-to-right" evidence="55">
        <dbReference type="Rhea" id="RHEA:41929"/>
    </physiologicalReaction>
</comment>
<evidence type="ECO:0000256" key="38">
    <source>
        <dbReference type="ARBA" id="ARBA00047451"/>
    </source>
</evidence>
<comment type="catalytic activity">
    <reaction evidence="49">
        <text>a fatty acyl-[ACP] + malonyl-[ACP] + H(+) = a 3-oxoacyl-[ACP] + holo-[ACP] + CO2</text>
        <dbReference type="Rhea" id="RHEA:22836"/>
        <dbReference type="Rhea" id="RHEA-COMP:9623"/>
        <dbReference type="Rhea" id="RHEA-COMP:9685"/>
        <dbReference type="Rhea" id="RHEA-COMP:9916"/>
        <dbReference type="Rhea" id="RHEA-COMP:14125"/>
        <dbReference type="ChEBI" id="CHEBI:15378"/>
        <dbReference type="ChEBI" id="CHEBI:16526"/>
        <dbReference type="ChEBI" id="CHEBI:64479"/>
        <dbReference type="ChEBI" id="CHEBI:78449"/>
        <dbReference type="ChEBI" id="CHEBI:78776"/>
        <dbReference type="ChEBI" id="CHEBI:138651"/>
        <dbReference type="EC" id="2.3.1.41"/>
    </reaction>
    <physiologicalReaction direction="left-to-right" evidence="49">
        <dbReference type="Rhea" id="RHEA:22837"/>
    </physiologicalReaction>
</comment>
<evidence type="ECO:0000259" key="67">
    <source>
        <dbReference type="PROSITE" id="PS52019"/>
    </source>
</evidence>
<comment type="catalytic activity">
    <reaction evidence="42">
        <text>(2E)-hexenoyl-[ACP] + NADPH + H(+) = hexanoyl-[ACP] + NADP(+)</text>
        <dbReference type="Rhea" id="RHEA:41832"/>
        <dbReference type="Rhea" id="RHEA-COMP:9631"/>
        <dbReference type="Rhea" id="RHEA-COMP:9632"/>
        <dbReference type="ChEBI" id="CHEBI:15378"/>
        <dbReference type="ChEBI" id="CHEBI:57783"/>
        <dbReference type="ChEBI" id="CHEBI:58349"/>
        <dbReference type="ChEBI" id="CHEBI:78458"/>
        <dbReference type="ChEBI" id="CHEBI:78459"/>
    </reaction>
    <physiologicalReaction direction="left-to-right" evidence="42">
        <dbReference type="Rhea" id="RHEA:41833"/>
    </physiologicalReaction>
</comment>
<comment type="catalytic activity">
    <reaction evidence="56">
        <text>decanoyl-[ACP] + malonyl-[ACP] + H(+) = 3-oxododecanoyl-[ACP] + holo-[ACP] + CO2</text>
        <dbReference type="Rhea" id="RHEA:41868"/>
        <dbReference type="Rhea" id="RHEA-COMP:9623"/>
        <dbReference type="Rhea" id="RHEA-COMP:9640"/>
        <dbReference type="Rhea" id="RHEA-COMP:9641"/>
        <dbReference type="Rhea" id="RHEA-COMP:9685"/>
        <dbReference type="ChEBI" id="CHEBI:15378"/>
        <dbReference type="ChEBI" id="CHEBI:16526"/>
        <dbReference type="ChEBI" id="CHEBI:64479"/>
        <dbReference type="ChEBI" id="CHEBI:78449"/>
        <dbReference type="ChEBI" id="CHEBI:78468"/>
        <dbReference type="ChEBI" id="CHEBI:78469"/>
    </reaction>
    <physiologicalReaction direction="left-to-right" evidence="56">
        <dbReference type="Rhea" id="RHEA:41869"/>
    </physiologicalReaction>
</comment>
<dbReference type="InterPro" id="IPR042104">
    <property type="entry name" value="PKS_dehydratase_sf"/>
</dbReference>
<comment type="catalytic activity">
    <reaction evidence="25">
        <text>(3R)-hydroxyhexanoyl-[ACP] = (2E)-hexenoyl-[ACP] + H2O</text>
        <dbReference type="Rhea" id="RHEA:41828"/>
        <dbReference type="Rhea" id="RHEA-COMP:9630"/>
        <dbReference type="Rhea" id="RHEA-COMP:9631"/>
        <dbReference type="ChEBI" id="CHEBI:15377"/>
        <dbReference type="ChEBI" id="CHEBI:78457"/>
        <dbReference type="ChEBI" id="CHEBI:78458"/>
    </reaction>
    <physiologicalReaction direction="left-to-right" evidence="25">
        <dbReference type="Rhea" id="RHEA:41829"/>
    </physiologicalReaction>
</comment>
<evidence type="ECO:0000256" key="50">
    <source>
        <dbReference type="ARBA" id="ARBA00048571"/>
    </source>
</evidence>
<comment type="catalytic activity">
    <reaction evidence="29">
        <text>(3R)-hydroxyoctadecanoyl-[ACP] = (2E)-octadecenoyl-[ACP] + H2O</text>
        <dbReference type="Rhea" id="RHEA:41924"/>
        <dbReference type="Rhea" id="RHEA-COMP:9654"/>
        <dbReference type="Rhea" id="RHEA-COMP:9655"/>
        <dbReference type="ChEBI" id="CHEBI:15377"/>
        <dbReference type="ChEBI" id="CHEBI:78488"/>
        <dbReference type="ChEBI" id="CHEBI:78489"/>
    </reaction>
    <physiologicalReaction direction="left-to-right" evidence="29">
        <dbReference type="Rhea" id="RHEA:41925"/>
    </physiologicalReaction>
</comment>
<evidence type="ECO:0000256" key="2">
    <source>
        <dbReference type="ARBA" id="ARBA00012004"/>
    </source>
</evidence>
<comment type="catalytic activity">
    <reaction evidence="44">
        <text>acetyl-[ACP] + malonyl-[ACP] + H(+) = 3-oxobutanoyl-[ACP] + holo-[ACP] + CO2</text>
        <dbReference type="Rhea" id="RHEA:41800"/>
        <dbReference type="Rhea" id="RHEA-COMP:9621"/>
        <dbReference type="Rhea" id="RHEA-COMP:9623"/>
        <dbReference type="Rhea" id="RHEA-COMP:9625"/>
        <dbReference type="Rhea" id="RHEA-COMP:9685"/>
        <dbReference type="ChEBI" id="CHEBI:15378"/>
        <dbReference type="ChEBI" id="CHEBI:16526"/>
        <dbReference type="ChEBI" id="CHEBI:64479"/>
        <dbReference type="ChEBI" id="CHEBI:78446"/>
        <dbReference type="ChEBI" id="CHEBI:78449"/>
        <dbReference type="ChEBI" id="CHEBI:78450"/>
    </reaction>
    <physiologicalReaction direction="left-to-right" evidence="44">
        <dbReference type="Rhea" id="RHEA:41801"/>
    </physiologicalReaction>
</comment>
<evidence type="ECO:0000256" key="1">
    <source>
        <dbReference type="ARBA" id="ARBA00005189"/>
    </source>
</evidence>
<dbReference type="PANTHER" id="PTHR43775:SF7">
    <property type="entry name" value="FATTY ACID SYNTHASE"/>
    <property type="match status" value="1"/>
</dbReference>
<comment type="catalytic activity">
    <reaction evidence="24">
        <text>(3R)-hydroxydodecanoyl-[ACP] = (2E)-dodecenoyl-[ACP] + H2O</text>
        <dbReference type="Rhea" id="RHEA:41876"/>
        <dbReference type="Rhea" id="RHEA-COMP:9642"/>
        <dbReference type="Rhea" id="RHEA-COMP:9643"/>
        <dbReference type="ChEBI" id="CHEBI:15377"/>
        <dbReference type="ChEBI" id="CHEBI:78470"/>
        <dbReference type="ChEBI" id="CHEBI:78472"/>
    </reaction>
    <physiologicalReaction direction="left-to-right" evidence="24">
        <dbReference type="Rhea" id="RHEA:41877"/>
    </physiologicalReaction>
</comment>
<dbReference type="Gene3D" id="3.90.180.10">
    <property type="entry name" value="Medium-chain alcohol dehydrogenases, catalytic domain"/>
    <property type="match status" value="1"/>
</dbReference>
<evidence type="ECO:0000256" key="48">
    <source>
        <dbReference type="ARBA" id="ARBA00048420"/>
    </source>
</evidence>
<evidence type="ECO:0000256" key="21">
    <source>
        <dbReference type="ARBA" id="ARBA00023160"/>
    </source>
</evidence>
<comment type="catalytic activity">
    <reaction evidence="45">
        <text>hexadecanoyl-[ACP] + malonyl-[ACP] + H(+) = 3-oxooctadecanoyl-[ACP] + holo-[ACP] + CO2</text>
        <dbReference type="Rhea" id="RHEA:41916"/>
        <dbReference type="Rhea" id="RHEA-COMP:9623"/>
        <dbReference type="Rhea" id="RHEA-COMP:9652"/>
        <dbReference type="Rhea" id="RHEA-COMP:9653"/>
        <dbReference type="Rhea" id="RHEA-COMP:9685"/>
        <dbReference type="ChEBI" id="CHEBI:15378"/>
        <dbReference type="ChEBI" id="CHEBI:16526"/>
        <dbReference type="ChEBI" id="CHEBI:64479"/>
        <dbReference type="ChEBI" id="CHEBI:78449"/>
        <dbReference type="ChEBI" id="CHEBI:78483"/>
        <dbReference type="ChEBI" id="CHEBI:78487"/>
    </reaction>
    <physiologicalReaction direction="left-to-right" evidence="45">
        <dbReference type="Rhea" id="RHEA:41917"/>
    </physiologicalReaction>
</comment>
<dbReference type="Pfam" id="PF21149">
    <property type="entry name" value="FAS_pseudo-KR"/>
    <property type="match status" value="1"/>
</dbReference>
<comment type="catalytic activity">
    <reaction evidence="35">
        <text>hexanoyl-[ACP] + malonyl-[ACP] + H(+) = 3-oxooctanoyl-[ACP] + holo-[ACP] + CO2</text>
        <dbReference type="Rhea" id="RHEA:41836"/>
        <dbReference type="Rhea" id="RHEA-COMP:9623"/>
        <dbReference type="Rhea" id="RHEA-COMP:9632"/>
        <dbReference type="Rhea" id="RHEA-COMP:9633"/>
        <dbReference type="Rhea" id="RHEA-COMP:9685"/>
        <dbReference type="ChEBI" id="CHEBI:15378"/>
        <dbReference type="ChEBI" id="CHEBI:16526"/>
        <dbReference type="ChEBI" id="CHEBI:64479"/>
        <dbReference type="ChEBI" id="CHEBI:78449"/>
        <dbReference type="ChEBI" id="CHEBI:78459"/>
        <dbReference type="ChEBI" id="CHEBI:78460"/>
    </reaction>
    <physiologicalReaction direction="left-to-right" evidence="35">
        <dbReference type="Rhea" id="RHEA:41837"/>
    </physiologicalReaction>
</comment>
<dbReference type="SUPFAM" id="SSF52151">
    <property type="entry name" value="FabD/lysophospholipase-like"/>
    <property type="match status" value="1"/>
</dbReference>
<feature type="region of interest" description="C-terminal hotdog fold" evidence="64">
    <location>
        <begin position="978"/>
        <end position="1101"/>
    </location>
</feature>
<evidence type="ECO:0000256" key="11">
    <source>
        <dbReference type="ARBA" id="ARBA00022679"/>
    </source>
</evidence>
<dbReference type="EC" id="1.3.1.39" evidence="2"/>
<organism evidence="68 69">
    <name type="scientific">Diabrotica virgifera virgifera</name>
    <name type="common">western corn rootworm</name>
    <dbReference type="NCBI Taxonomy" id="50390"/>
    <lineage>
        <taxon>Eukaryota</taxon>
        <taxon>Metazoa</taxon>
        <taxon>Ecdysozoa</taxon>
        <taxon>Arthropoda</taxon>
        <taxon>Hexapoda</taxon>
        <taxon>Insecta</taxon>
        <taxon>Pterygota</taxon>
        <taxon>Neoptera</taxon>
        <taxon>Endopterygota</taxon>
        <taxon>Coleoptera</taxon>
        <taxon>Polyphaga</taxon>
        <taxon>Cucujiformia</taxon>
        <taxon>Chrysomeloidea</taxon>
        <taxon>Chrysomelidae</taxon>
        <taxon>Galerucinae</taxon>
        <taxon>Diabroticina</taxon>
        <taxon>Diabroticites</taxon>
        <taxon>Diabrotica</taxon>
    </lineage>
</organism>
<dbReference type="InterPro" id="IPR014043">
    <property type="entry name" value="Acyl_transferase_dom"/>
</dbReference>
<evidence type="ECO:0000256" key="39">
    <source>
        <dbReference type="ARBA" id="ARBA00047500"/>
    </source>
</evidence>
<dbReference type="PROSITE" id="PS50075">
    <property type="entry name" value="CARRIER"/>
    <property type="match status" value="1"/>
</dbReference>
<feature type="active site" description="Proton acceptor; for dehydratase activity" evidence="64">
    <location>
        <position position="875"/>
    </location>
</feature>
<name>A0ABM5JMI1_DIAVI</name>
<dbReference type="PROSITE" id="PS52019">
    <property type="entry name" value="PKS_MFAS_DH"/>
    <property type="match status" value="1"/>
</dbReference>
<evidence type="ECO:0000256" key="46">
    <source>
        <dbReference type="ARBA" id="ARBA00048281"/>
    </source>
</evidence>
<dbReference type="InterPro" id="IPR036736">
    <property type="entry name" value="ACP-like_sf"/>
</dbReference>
<dbReference type="InterPro" id="IPR049900">
    <property type="entry name" value="PKS_mFAS_DH"/>
</dbReference>
<comment type="catalytic activity">
    <reaction evidence="60">
        <text>3-oxooctanoyl-[ACP] + NADPH + H(+) = (3R)-hydroxyoctanoyl-[ACP] + NADP(+)</text>
        <dbReference type="Rhea" id="RHEA:41840"/>
        <dbReference type="Rhea" id="RHEA-COMP:9633"/>
        <dbReference type="Rhea" id="RHEA-COMP:9634"/>
        <dbReference type="ChEBI" id="CHEBI:15378"/>
        <dbReference type="ChEBI" id="CHEBI:57783"/>
        <dbReference type="ChEBI" id="CHEBI:58349"/>
        <dbReference type="ChEBI" id="CHEBI:78460"/>
        <dbReference type="ChEBI" id="CHEBI:78461"/>
    </reaction>
    <physiologicalReaction direction="left-to-right" evidence="60">
        <dbReference type="Rhea" id="RHEA:41841"/>
    </physiologicalReaction>
</comment>
<evidence type="ECO:0000256" key="59">
    <source>
        <dbReference type="ARBA" id="ARBA00049414"/>
    </source>
</evidence>
<evidence type="ECO:0000256" key="7">
    <source>
        <dbReference type="ARBA" id="ARBA00018769"/>
    </source>
</evidence>
<dbReference type="InterPro" id="IPR036291">
    <property type="entry name" value="NAD(P)-bd_dom_sf"/>
</dbReference>
<dbReference type="EnsemblMetazoa" id="XM_050643189.1">
    <property type="protein sequence ID" value="XP_050499146.1"/>
    <property type="gene ID" value="LOC114327245"/>
</dbReference>
<evidence type="ECO:0000256" key="17">
    <source>
        <dbReference type="ARBA" id="ARBA00022990"/>
    </source>
</evidence>
<evidence type="ECO:0000256" key="28">
    <source>
        <dbReference type="ARBA" id="ARBA00023398"/>
    </source>
</evidence>
<dbReference type="InterPro" id="IPR001227">
    <property type="entry name" value="Ac_transferase_dom_sf"/>
</dbReference>
<comment type="catalytic activity">
    <reaction evidence="37">
        <text>3-oxodecanoyl-[ACP] + NADPH + H(+) = (3R)-hydroxydecanoyl-[ACP] + NADP(+)</text>
        <dbReference type="Rhea" id="RHEA:41856"/>
        <dbReference type="Rhea" id="RHEA-COMP:9637"/>
        <dbReference type="Rhea" id="RHEA-COMP:9638"/>
        <dbReference type="ChEBI" id="CHEBI:15378"/>
        <dbReference type="ChEBI" id="CHEBI:57783"/>
        <dbReference type="ChEBI" id="CHEBI:58349"/>
        <dbReference type="ChEBI" id="CHEBI:78464"/>
        <dbReference type="ChEBI" id="CHEBI:78466"/>
    </reaction>
    <physiologicalReaction direction="left-to-right" evidence="37">
        <dbReference type="Rhea" id="RHEA:41857"/>
    </physiologicalReaction>
</comment>
<evidence type="ECO:0000256" key="19">
    <source>
        <dbReference type="ARBA" id="ARBA00023027"/>
    </source>
</evidence>
<dbReference type="InterPro" id="IPR049391">
    <property type="entry name" value="FAS_pseudo-KR"/>
</dbReference>
<keyword evidence="8" id="KW-0596">Phosphopantetheine</keyword>
<dbReference type="EC" id="2.3.1.85" evidence="4"/>
<dbReference type="PANTHER" id="PTHR43775">
    <property type="entry name" value="FATTY ACID SYNTHASE"/>
    <property type="match status" value="1"/>
</dbReference>
<comment type="catalytic activity">
    <reaction evidence="52">
        <text>holo-[ACP] + acetyl-CoA = acetyl-[ACP] + CoA</text>
        <dbReference type="Rhea" id="RHEA:41788"/>
        <dbReference type="Rhea" id="RHEA-COMP:9621"/>
        <dbReference type="Rhea" id="RHEA-COMP:9685"/>
        <dbReference type="ChEBI" id="CHEBI:57287"/>
        <dbReference type="ChEBI" id="CHEBI:57288"/>
        <dbReference type="ChEBI" id="CHEBI:64479"/>
        <dbReference type="ChEBI" id="CHEBI:78446"/>
        <dbReference type="EC" id="2.3.1.38"/>
    </reaction>
    <physiologicalReaction direction="left-to-right" evidence="52">
        <dbReference type="Rhea" id="RHEA:41789"/>
    </physiologicalReaction>
</comment>
<dbReference type="SUPFAM" id="SSF51735">
    <property type="entry name" value="NAD(P)-binding Rossmann-fold domains"/>
    <property type="match status" value="2"/>
</dbReference>
<feature type="active site" description="Proton donor; for dehydratase activity" evidence="64">
    <location>
        <position position="1027"/>
    </location>
</feature>
<dbReference type="EC" id="2.3.1.41" evidence="6"/>
<comment type="catalytic activity">
    <reaction evidence="51">
        <text>a 2,3-saturated acyl-[ACP] + NADP(+) = a (2E)-enoyl-[ACP] + NADPH + H(+)</text>
        <dbReference type="Rhea" id="RHEA:22564"/>
        <dbReference type="Rhea" id="RHEA-COMP:9925"/>
        <dbReference type="Rhea" id="RHEA-COMP:9926"/>
        <dbReference type="ChEBI" id="CHEBI:15378"/>
        <dbReference type="ChEBI" id="CHEBI:57783"/>
        <dbReference type="ChEBI" id="CHEBI:58349"/>
        <dbReference type="ChEBI" id="CHEBI:78784"/>
        <dbReference type="ChEBI" id="CHEBI:78785"/>
        <dbReference type="EC" id="1.3.1.39"/>
    </reaction>
    <physiologicalReaction direction="right-to-left" evidence="51">
        <dbReference type="Rhea" id="RHEA:22566"/>
    </physiologicalReaction>
</comment>
<comment type="catalytic activity">
    <reaction evidence="33">
        <text>acetyl-CoA + n malonyl-CoA + 2n NADPH + 2n H(+) = a long-chain fatty acid + (n+1) CoA + n CO2 + 2n NADP(+).</text>
        <dbReference type="EC" id="2.3.1.85"/>
    </reaction>
</comment>
<evidence type="ECO:0000256" key="32">
    <source>
        <dbReference type="ARBA" id="ARBA00023442"/>
    </source>
</evidence>
<dbReference type="SMART" id="SM00829">
    <property type="entry name" value="PKS_ER"/>
    <property type="match status" value="1"/>
</dbReference>
<dbReference type="InterPro" id="IPR016035">
    <property type="entry name" value="Acyl_Trfase/lysoPLipase"/>
</dbReference>
<comment type="catalytic activity">
    <reaction evidence="43">
        <text>3-oxobutanoyl-[ACP] + NADPH + H(+) = (3R)-hydroxybutanoyl-[ACP] + NADP(+)</text>
        <dbReference type="Rhea" id="RHEA:41804"/>
        <dbReference type="Rhea" id="RHEA-COMP:9625"/>
        <dbReference type="Rhea" id="RHEA-COMP:9626"/>
        <dbReference type="ChEBI" id="CHEBI:15378"/>
        <dbReference type="ChEBI" id="CHEBI:57783"/>
        <dbReference type="ChEBI" id="CHEBI:58349"/>
        <dbReference type="ChEBI" id="CHEBI:78450"/>
        <dbReference type="ChEBI" id="CHEBI:78451"/>
    </reaction>
    <physiologicalReaction direction="left-to-right" evidence="43">
        <dbReference type="Rhea" id="RHEA:41805"/>
    </physiologicalReaction>
</comment>
<keyword evidence="10" id="KW-0597">Phosphoprotein</keyword>
<keyword evidence="22" id="KW-0511">Multifunctional enzyme</keyword>
<evidence type="ECO:0000256" key="27">
    <source>
        <dbReference type="ARBA" id="ARBA00023394"/>
    </source>
</evidence>
<evidence type="ECO:0000256" key="52">
    <source>
        <dbReference type="ARBA" id="ARBA00048691"/>
    </source>
</evidence>
<dbReference type="PROSITE" id="PS00606">
    <property type="entry name" value="KS3_1"/>
    <property type="match status" value="1"/>
</dbReference>
<dbReference type="InterPro" id="IPR020841">
    <property type="entry name" value="PKS_Beta-ketoAc_synthase_dom"/>
</dbReference>
<evidence type="ECO:0000259" key="65">
    <source>
        <dbReference type="PROSITE" id="PS50075"/>
    </source>
</evidence>
<comment type="catalytic activity">
    <reaction evidence="40">
        <text>dodecanoyl-[ACP] + malonyl-[ACP] + H(+) = 3-oxotetradecanoyl-[ACP] + holo-[ACP] + CO2</text>
        <dbReference type="Rhea" id="RHEA:41884"/>
        <dbReference type="Rhea" id="RHEA-COMP:9623"/>
        <dbReference type="Rhea" id="RHEA-COMP:9644"/>
        <dbReference type="Rhea" id="RHEA-COMP:9645"/>
        <dbReference type="Rhea" id="RHEA-COMP:9685"/>
        <dbReference type="ChEBI" id="CHEBI:15378"/>
        <dbReference type="ChEBI" id="CHEBI:16526"/>
        <dbReference type="ChEBI" id="CHEBI:64479"/>
        <dbReference type="ChEBI" id="CHEBI:65264"/>
        <dbReference type="ChEBI" id="CHEBI:78449"/>
        <dbReference type="ChEBI" id="CHEBI:78473"/>
    </reaction>
    <physiologicalReaction direction="left-to-right" evidence="40">
        <dbReference type="Rhea" id="RHEA:41885"/>
    </physiologicalReaction>
</comment>
<evidence type="ECO:0000259" key="66">
    <source>
        <dbReference type="PROSITE" id="PS52004"/>
    </source>
</evidence>
<comment type="catalytic activity">
    <reaction evidence="23">
        <text>(3R)-hydroxyoctanoyl-[ACP] = (2E)-octenoyl-[ACP] + H2O</text>
        <dbReference type="Rhea" id="RHEA:41844"/>
        <dbReference type="Rhea" id="RHEA-COMP:9634"/>
        <dbReference type="Rhea" id="RHEA-COMP:9635"/>
        <dbReference type="ChEBI" id="CHEBI:15377"/>
        <dbReference type="ChEBI" id="CHEBI:78461"/>
        <dbReference type="ChEBI" id="CHEBI:78462"/>
    </reaction>
    <physiologicalReaction direction="left-to-right" evidence="23">
        <dbReference type="Rhea" id="RHEA:41845"/>
    </physiologicalReaction>
</comment>
<comment type="catalytic activity">
    <reaction evidence="54">
        <text>3-oxotetradecanoyl-[ACP] + NADPH + H(+) = (3R)-hydroxytetradecanoyl-[ACP] + NADP(+)</text>
        <dbReference type="Rhea" id="RHEA:41888"/>
        <dbReference type="Rhea" id="RHEA-COMP:9645"/>
        <dbReference type="Rhea" id="RHEA-COMP:9646"/>
        <dbReference type="ChEBI" id="CHEBI:15378"/>
        <dbReference type="ChEBI" id="CHEBI:57783"/>
        <dbReference type="ChEBI" id="CHEBI:58349"/>
        <dbReference type="ChEBI" id="CHEBI:78473"/>
        <dbReference type="ChEBI" id="CHEBI:78474"/>
    </reaction>
    <physiologicalReaction direction="left-to-right" evidence="54">
        <dbReference type="Rhea" id="RHEA:41889"/>
    </physiologicalReaction>
</comment>
<evidence type="ECO:0000313" key="68">
    <source>
        <dbReference type="EnsemblMetazoa" id="XP_050499146.1"/>
    </source>
</evidence>
<dbReference type="InterPro" id="IPR020843">
    <property type="entry name" value="ER"/>
</dbReference>
<dbReference type="Pfam" id="PF00698">
    <property type="entry name" value="Acyl_transf_1"/>
    <property type="match status" value="1"/>
</dbReference>
<comment type="catalytic activity">
    <reaction evidence="27">
        <text>a (3R)-hydroxyacyl-[ACP] = a (2E)-enoyl-[ACP] + H2O</text>
        <dbReference type="Rhea" id="RHEA:13097"/>
        <dbReference type="Rhea" id="RHEA-COMP:9925"/>
        <dbReference type="Rhea" id="RHEA-COMP:9945"/>
        <dbReference type="ChEBI" id="CHEBI:15377"/>
        <dbReference type="ChEBI" id="CHEBI:78784"/>
        <dbReference type="ChEBI" id="CHEBI:78827"/>
        <dbReference type="EC" id="4.2.1.59"/>
    </reaction>
    <physiologicalReaction direction="left-to-right" evidence="27">
        <dbReference type="Rhea" id="RHEA:13098"/>
    </physiologicalReaction>
</comment>
<dbReference type="InterPro" id="IPR016036">
    <property type="entry name" value="Malonyl_transacylase_ACP-bd"/>
</dbReference>
<dbReference type="GeneID" id="114327245"/>
<keyword evidence="19" id="KW-0520">NAD</keyword>
<dbReference type="SMART" id="SM00822">
    <property type="entry name" value="PKS_KR"/>
    <property type="match status" value="1"/>
</dbReference>
<dbReference type="Pfam" id="PF00109">
    <property type="entry name" value="ketoacyl-synt"/>
    <property type="match status" value="1"/>
</dbReference>
<dbReference type="Pfam" id="PF00550">
    <property type="entry name" value="PP-binding"/>
    <property type="match status" value="1"/>
</dbReference>
<keyword evidence="11" id="KW-0808">Transferase</keyword>
<evidence type="ECO:0000313" key="69">
    <source>
        <dbReference type="Proteomes" id="UP001652700"/>
    </source>
</evidence>
<keyword evidence="12" id="KW-0702">S-nitrosylation</keyword>
<evidence type="ECO:0000256" key="44">
    <source>
        <dbReference type="ARBA" id="ARBA00047961"/>
    </source>
</evidence>
<comment type="catalytic activity">
    <reaction evidence="47">
        <text>tetradecanoyl-[ACP] + H2O = tetradecanoate + holo-[ACP] + H(+)</text>
        <dbReference type="Rhea" id="RHEA:30123"/>
        <dbReference type="Rhea" id="RHEA-COMP:9648"/>
        <dbReference type="Rhea" id="RHEA-COMP:9685"/>
        <dbReference type="ChEBI" id="CHEBI:15377"/>
        <dbReference type="ChEBI" id="CHEBI:15378"/>
        <dbReference type="ChEBI" id="CHEBI:30807"/>
        <dbReference type="ChEBI" id="CHEBI:64479"/>
        <dbReference type="ChEBI" id="CHEBI:78477"/>
        <dbReference type="EC" id="3.1.2.14"/>
    </reaction>
    <physiologicalReaction direction="left-to-right" evidence="47">
        <dbReference type="Rhea" id="RHEA:30124"/>
    </physiologicalReaction>
</comment>
<dbReference type="SUPFAM" id="SSF55048">
    <property type="entry name" value="Probable ACP-binding domain of malonyl-CoA ACP transacylase"/>
    <property type="match status" value="1"/>
</dbReference>
<dbReference type="Pfam" id="PF16197">
    <property type="entry name" value="KAsynt_C_assoc"/>
    <property type="match status" value="1"/>
</dbReference>
<evidence type="ECO:0000256" key="43">
    <source>
        <dbReference type="ARBA" id="ARBA00047953"/>
    </source>
</evidence>
<evidence type="ECO:0000256" key="16">
    <source>
        <dbReference type="ARBA" id="ARBA00022898"/>
    </source>
</evidence>
<feature type="domain" description="Ketosynthase family 3 (KS3)" evidence="66">
    <location>
        <begin position="7"/>
        <end position="411"/>
    </location>
</feature>
<comment type="catalytic activity">
    <reaction evidence="48">
        <text>(2E)-octenoyl-[ACP] + NADPH + H(+) = octanoyl-[ACP] + NADP(+)</text>
        <dbReference type="Rhea" id="RHEA:41848"/>
        <dbReference type="Rhea" id="RHEA-COMP:9635"/>
        <dbReference type="Rhea" id="RHEA-COMP:9636"/>
        <dbReference type="ChEBI" id="CHEBI:15378"/>
        <dbReference type="ChEBI" id="CHEBI:57783"/>
        <dbReference type="ChEBI" id="CHEBI:58349"/>
        <dbReference type="ChEBI" id="CHEBI:78462"/>
        <dbReference type="ChEBI" id="CHEBI:78463"/>
    </reaction>
    <physiologicalReaction direction="left-to-right" evidence="48">
        <dbReference type="Rhea" id="RHEA:41849"/>
    </physiologicalReaction>
</comment>
<evidence type="ECO:0000256" key="42">
    <source>
        <dbReference type="ARBA" id="ARBA00047897"/>
    </source>
</evidence>
<keyword evidence="69" id="KW-1185">Reference proteome</keyword>
<dbReference type="InterPro" id="IPR001031">
    <property type="entry name" value="Thioesterase"/>
</dbReference>
<evidence type="ECO:0000256" key="53">
    <source>
        <dbReference type="ARBA" id="ARBA00048704"/>
    </source>
</evidence>
<evidence type="ECO:0000256" key="24">
    <source>
        <dbReference type="ARBA" id="ARBA00023351"/>
    </source>
</evidence>
<dbReference type="Pfam" id="PF00975">
    <property type="entry name" value="Thioesterase"/>
    <property type="match status" value="1"/>
</dbReference>
<evidence type="ECO:0000256" key="51">
    <source>
        <dbReference type="ARBA" id="ARBA00048650"/>
    </source>
</evidence>
<evidence type="ECO:0000256" key="3">
    <source>
        <dbReference type="ARBA" id="ARBA00012480"/>
    </source>
</evidence>
<dbReference type="Pfam" id="PF21089">
    <property type="entry name" value="PKS_DH_N"/>
    <property type="match status" value="1"/>
</dbReference>
<dbReference type="Pfam" id="PF02801">
    <property type="entry name" value="Ketoacyl-synt_C"/>
    <property type="match status" value="1"/>
</dbReference>
<evidence type="ECO:0000256" key="35">
    <source>
        <dbReference type="ARBA" id="ARBA00047394"/>
    </source>
</evidence>
<dbReference type="InterPro" id="IPR014031">
    <property type="entry name" value="Ketoacyl_synth_C"/>
</dbReference>
<comment type="catalytic activity">
    <reaction evidence="31">
        <text>(3R)-hydroxybutanoyl-[ACP] = (2E)-butenoyl-[ACP] + H2O</text>
        <dbReference type="Rhea" id="RHEA:41808"/>
        <dbReference type="Rhea" id="RHEA-COMP:9626"/>
        <dbReference type="Rhea" id="RHEA-COMP:9627"/>
        <dbReference type="ChEBI" id="CHEBI:15377"/>
        <dbReference type="ChEBI" id="CHEBI:78451"/>
        <dbReference type="ChEBI" id="CHEBI:78453"/>
    </reaction>
    <physiologicalReaction direction="left-to-right" evidence="31">
        <dbReference type="Rhea" id="RHEA:41809"/>
    </physiologicalReaction>
</comment>
<comment type="catalytic activity">
    <reaction evidence="28">
        <text>(3R)-hydroxytetradecanoyl-[ACP] = (2E)-tetradecenoyl-[ACP] + H2O</text>
        <dbReference type="Rhea" id="RHEA:41892"/>
        <dbReference type="Rhea" id="RHEA-COMP:9646"/>
        <dbReference type="Rhea" id="RHEA-COMP:9647"/>
        <dbReference type="ChEBI" id="CHEBI:15377"/>
        <dbReference type="ChEBI" id="CHEBI:78474"/>
        <dbReference type="ChEBI" id="CHEBI:78475"/>
    </reaction>
    <physiologicalReaction direction="left-to-right" evidence="28">
        <dbReference type="Rhea" id="RHEA:41893"/>
    </physiologicalReaction>
</comment>
<comment type="catalytic activity">
    <reaction evidence="26">
        <text>(3R)-hydroxydecanoyl-[ACP] = (2E)-decenoyl-[ACP] + H2O</text>
        <dbReference type="Rhea" id="RHEA:41860"/>
        <dbReference type="Rhea" id="RHEA-COMP:9638"/>
        <dbReference type="Rhea" id="RHEA-COMP:9639"/>
        <dbReference type="ChEBI" id="CHEBI:15377"/>
        <dbReference type="ChEBI" id="CHEBI:78466"/>
        <dbReference type="ChEBI" id="CHEBI:78467"/>
    </reaction>
    <physiologicalReaction direction="left-to-right" evidence="26">
        <dbReference type="Rhea" id="RHEA:41861"/>
    </physiologicalReaction>
</comment>
<dbReference type="CDD" id="cd05195">
    <property type="entry name" value="enoyl_red"/>
    <property type="match status" value="1"/>
</dbReference>
<dbReference type="PROSITE" id="PS52004">
    <property type="entry name" value="KS3_2"/>
    <property type="match status" value="1"/>
</dbReference>
<evidence type="ECO:0000256" key="36">
    <source>
        <dbReference type="ARBA" id="ARBA00047400"/>
    </source>
</evidence>
<comment type="catalytic activity">
    <reaction evidence="61">
        <text>butanoyl-[ACP] + malonyl-[ACP] + H(+) = 3-oxohexanoyl-[ACP] + holo-[ACP] + CO2</text>
        <dbReference type="Rhea" id="RHEA:41820"/>
        <dbReference type="Rhea" id="RHEA-COMP:9623"/>
        <dbReference type="Rhea" id="RHEA-COMP:9628"/>
        <dbReference type="Rhea" id="RHEA-COMP:9629"/>
        <dbReference type="Rhea" id="RHEA-COMP:9685"/>
        <dbReference type="ChEBI" id="CHEBI:15378"/>
        <dbReference type="ChEBI" id="CHEBI:16526"/>
        <dbReference type="ChEBI" id="CHEBI:64479"/>
        <dbReference type="ChEBI" id="CHEBI:78449"/>
        <dbReference type="ChEBI" id="CHEBI:78454"/>
        <dbReference type="ChEBI" id="CHEBI:78456"/>
    </reaction>
    <physiologicalReaction direction="left-to-right" evidence="61">
        <dbReference type="Rhea" id="RHEA:41821"/>
    </physiologicalReaction>
</comment>
<dbReference type="Gene3D" id="3.30.70.3290">
    <property type="match status" value="1"/>
</dbReference>
<evidence type="ECO:0000256" key="62">
    <source>
        <dbReference type="ARBA" id="ARBA00049521"/>
    </source>
</evidence>
<evidence type="ECO:0000256" key="5">
    <source>
        <dbReference type="ARBA" id="ARBA00012948"/>
    </source>
</evidence>
<feature type="domain" description="Carrier" evidence="65">
    <location>
        <begin position="1952"/>
        <end position="2030"/>
    </location>
</feature>
<dbReference type="Gene3D" id="1.10.1200.10">
    <property type="entry name" value="ACP-like"/>
    <property type="match status" value="1"/>
</dbReference>
<dbReference type="SMART" id="SM00827">
    <property type="entry name" value="PKS_AT"/>
    <property type="match status" value="1"/>
</dbReference>
<dbReference type="SUPFAM" id="SSF47336">
    <property type="entry name" value="ACP-like"/>
    <property type="match status" value="1"/>
</dbReference>
<evidence type="ECO:0000256" key="55">
    <source>
        <dbReference type="ARBA" id="ARBA00049019"/>
    </source>
</evidence>
<comment type="catalytic activity">
    <reaction evidence="39">
        <text>(2E)-butenoyl-[ACP] + NADPH + H(+) = butanoyl-[ACP] + NADP(+)</text>
        <dbReference type="Rhea" id="RHEA:41812"/>
        <dbReference type="Rhea" id="RHEA-COMP:9627"/>
        <dbReference type="Rhea" id="RHEA-COMP:9628"/>
        <dbReference type="ChEBI" id="CHEBI:15378"/>
        <dbReference type="ChEBI" id="CHEBI:57783"/>
        <dbReference type="ChEBI" id="CHEBI:58349"/>
        <dbReference type="ChEBI" id="CHEBI:78453"/>
        <dbReference type="ChEBI" id="CHEBI:78454"/>
    </reaction>
    <physiologicalReaction direction="left-to-right" evidence="39">
        <dbReference type="Rhea" id="RHEA:41813"/>
    </physiologicalReaction>
</comment>
<comment type="catalytic activity">
    <reaction evidence="50">
        <text>3-oxohexanoyl-[ACP] + NADPH + H(+) = (3R)-hydroxyhexanoyl-[ACP] + NADP(+)</text>
        <dbReference type="Rhea" id="RHEA:41824"/>
        <dbReference type="Rhea" id="RHEA-COMP:9629"/>
        <dbReference type="Rhea" id="RHEA-COMP:9630"/>
        <dbReference type="ChEBI" id="CHEBI:15378"/>
        <dbReference type="ChEBI" id="CHEBI:57783"/>
        <dbReference type="ChEBI" id="CHEBI:58349"/>
        <dbReference type="ChEBI" id="CHEBI:78456"/>
        <dbReference type="ChEBI" id="CHEBI:78457"/>
    </reaction>
    <physiologicalReaction direction="left-to-right" evidence="50">
        <dbReference type="Rhea" id="RHEA:41825"/>
    </physiologicalReaction>
</comment>
<evidence type="ECO:0000256" key="23">
    <source>
        <dbReference type="ARBA" id="ARBA00023332"/>
    </source>
</evidence>
<dbReference type="SMART" id="SM00825">
    <property type="entry name" value="PKS_KS"/>
    <property type="match status" value="1"/>
</dbReference>
<keyword evidence="21" id="KW-0275">Fatty acid biosynthesis</keyword>
<dbReference type="InterPro" id="IPR013968">
    <property type="entry name" value="PKS_KR"/>
</dbReference>
<comment type="catalytic activity">
    <reaction evidence="53">
        <text>hexadecanoyl-[ACP] + H2O = hexadecanoate + holo-[ACP] + H(+)</text>
        <dbReference type="Rhea" id="RHEA:41932"/>
        <dbReference type="Rhea" id="RHEA-COMP:9652"/>
        <dbReference type="Rhea" id="RHEA-COMP:9685"/>
        <dbReference type="ChEBI" id="CHEBI:7896"/>
        <dbReference type="ChEBI" id="CHEBI:15377"/>
        <dbReference type="ChEBI" id="CHEBI:15378"/>
        <dbReference type="ChEBI" id="CHEBI:64479"/>
        <dbReference type="ChEBI" id="CHEBI:78483"/>
        <dbReference type="EC" id="3.1.2.14"/>
    </reaction>
    <physiologicalReaction direction="left-to-right" evidence="53">
        <dbReference type="Rhea" id="RHEA:41933"/>
    </physiologicalReaction>
</comment>
<dbReference type="InterPro" id="IPR014030">
    <property type="entry name" value="Ketoacyl_synth_N"/>
</dbReference>
<evidence type="ECO:0000256" key="12">
    <source>
        <dbReference type="ARBA" id="ARBA00022799"/>
    </source>
</evidence>
<dbReference type="InterPro" id="IPR032821">
    <property type="entry name" value="PKS_assoc"/>
</dbReference>
<evidence type="ECO:0000256" key="31">
    <source>
        <dbReference type="ARBA" id="ARBA00023402"/>
    </source>
</evidence>
<keyword evidence="18" id="KW-0560">Oxidoreductase</keyword>
<keyword evidence="13" id="KW-0378">Hydrolase</keyword>